<dbReference type="RefSeq" id="WP_166645716.1">
    <property type="nucleotide sequence ID" value="NZ_SNVW01000008.1"/>
</dbReference>
<name>A0A4R6DFW5_9MICO</name>
<organism evidence="1 2">
    <name type="scientific">Curtobacterium flaccumfaciens</name>
    <dbReference type="NCBI Taxonomy" id="2035"/>
    <lineage>
        <taxon>Bacteria</taxon>
        <taxon>Bacillati</taxon>
        <taxon>Actinomycetota</taxon>
        <taxon>Actinomycetes</taxon>
        <taxon>Micrococcales</taxon>
        <taxon>Microbacteriaceae</taxon>
        <taxon>Curtobacterium</taxon>
    </lineage>
</organism>
<evidence type="ECO:0000313" key="1">
    <source>
        <dbReference type="EMBL" id="TDN43380.1"/>
    </source>
</evidence>
<protein>
    <submittedName>
        <fullName evidence="1">Uncharacterized protein</fullName>
    </submittedName>
</protein>
<accession>A0A4R6DFW5</accession>
<comment type="caution">
    <text evidence="1">The sequence shown here is derived from an EMBL/GenBank/DDBJ whole genome shotgun (WGS) entry which is preliminary data.</text>
</comment>
<reference evidence="1 2" key="1">
    <citation type="submission" date="2019-03" db="EMBL/GenBank/DDBJ databases">
        <title>Genomic analyses of the natural microbiome of Caenorhabditis elegans.</title>
        <authorList>
            <person name="Samuel B."/>
        </authorList>
    </citation>
    <scope>NUCLEOTIDE SEQUENCE [LARGE SCALE GENOMIC DNA]</scope>
    <source>
        <strain evidence="1 2">JUb65</strain>
    </source>
</reference>
<dbReference type="EMBL" id="SNVW01000008">
    <property type="protein sequence ID" value="TDN43380.1"/>
    <property type="molecule type" value="Genomic_DNA"/>
</dbReference>
<evidence type="ECO:0000313" key="2">
    <source>
        <dbReference type="Proteomes" id="UP000295764"/>
    </source>
</evidence>
<gene>
    <name evidence="1" type="ORF">EDF64_10850</name>
</gene>
<proteinExistence type="predicted"/>
<sequence>MFKIIKSAETEDVHIVGPANRSRIGSPSHVQLLQRFLKQDSLLTVEIDICISYIRKVY</sequence>
<dbReference type="Proteomes" id="UP000295764">
    <property type="component" value="Unassembled WGS sequence"/>
</dbReference>
<dbReference type="AlphaFoldDB" id="A0A4R6DFW5"/>